<dbReference type="PANTHER" id="PTHR43020">
    <property type="entry name" value="CDK5 REGULATORY SUBUNIT-ASSOCIATED PROTEIN 1"/>
    <property type="match status" value="1"/>
</dbReference>
<evidence type="ECO:0000256" key="1">
    <source>
        <dbReference type="ARBA" id="ARBA00001966"/>
    </source>
</evidence>
<name>X0XP92_9ZZZZ</name>
<dbReference type="InterPro" id="IPR038135">
    <property type="entry name" value="Methylthiotransferase_N_sf"/>
</dbReference>
<evidence type="ECO:0000256" key="5">
    <source>
        <dbReference type="ARBA" id="ARBA00023004"/>
    </source>
</evidence>
<dbReference type="GO" id="GO:0005829">
    <property type="term" value="C:cytosol"/>
    <property type="evidence" value="ECO:0007669"/>
    <property type="project" value="TreeGrafter"/>
</dbReference>
<keyword evidence="2" id="KW-0004">4Fe-4S</keyword>
<feature type="non-terminal residue" evidence="9">
    <location>
        <position position="1"/>
    </location>
</feature>
<comment type="caution">
    <text evidence="9">The sequence shown here is derived from an EMBL/GenBank/DDBJ whole genome shotgun (WGS) entry which is preliminary data.</text>
</comment>
<feature type="non-terminal residue" evidence="9">
    <location>
        <position position="243"/>
    </location>
</feature>
<comment type="cofactor">
    <cofactor evidence="1">
        <name>[4Fe-4S] cluster</name>
        <dbReference type="ChEBI" id="CHEBI:49883"/>
    </cofactor>
</comment>
<dbReference type="Pfam" id="PF00919">
    <property type="entry name" value="UPF0004"/>
    <property type="match status" value="1"/>
</dbReference>
<gene>
    <name evidence="9" type="ORF">S01H1_72678</name>
</gene>
<sequence length="243" mass="26207">RVNRAGLSVSRAPGGVGTAHIITFGCQMNEADSEKMAGILRSEGYALSGSPDMADVIVINTCSIRAKAEQKVFSLAGRLKELKKKRPHLVMVMAGCMAQRLGAGLLERDAGLDVVVGTGRMSRLPALLRTARERGDTAVDVEEGWAGEHPAEPVREGAIKAWINIMFGCDNYCAYCVVPFVRGREWSRHPDEIVAEAVSLGKKGYREIILLGQNVNSYGTGLVPSSSFPELLRILDGQSGIPR</sequence>
<keyword evidence="3" id="KW-0949">S-adenosyl-L-methionine</keyword>
<dbReference type="InterPro" id="IPR007197">
    <property type="entry name" value="rSAM"/>
</dbReference>
<dbReference type="FunFam" id="3.40.50.12160:FF:000003">
    <property type="entry name" value="CDK5 regulatory subunit-associated protein 1"/>
    <property type="match status" value="1"/>
</dbReference>
<dbReference type="GO" id="GO:0046872">
    <property type="term" value="F:metal ion binding"/>
    <property type="evidence" value="ECO:0007669"/>
    <property type="project" value="UniProtKB-KW"/>
</dbReference>
<proteinExistence type="predicted"/>
<dbReference type="PROSITE" id="PS51918">
    <property type="entry name" value="RADICAL_SAM"/>
    <property type="match status" value="1"/>
</dbReference>
<dbReference type="Gene3D" id="3.40.50.12160">
    <property type="entry name" value="Methylthiotransferase, N-terminal domain"/>
    <property type="match status" value="1"/>
</dbReference>
<feature type="domain" description="MTTase N-terminal" evidence="7">
    <location>
        <begin position="17"/>
        <end position="133"/>
    </location>
</feature>
<dbReference type="Gene3D" id="3.80.30.20">
    <property type="entry name" value="tm_1862 like domain"/>
    <property type="match status" value="1"/>
</dbReference>
<dbReference type="InterPro" id="IPR020612">
    <property type="entry name" value="Methylthiotransferase_CS"/>
</dbReference>
<organism evidence="9">
    <name type="scientific">marine sediment metagenome</name>
    <dbReference type="NCBI Taxonomy" id="412755"/>
    <lineage>
        <taxon>unclassified sequences</taxon>
        <taxon>metagenomes</taxon>
        <taxon>ecological metagenomes</taxon>
    </lineage>
</organism>
<evidence type="ECO:0000313" key="9">
    <source>
        <dbReference type="EMBL" id="GAG37157.1"/>
    </source>
</evidence>
<dbReference type="Pfam" id="PF04055">
    <property type="entry name" value="Radical_SAM"/>
    <property type="match status" value="1"/>
</dbReference>
<keyword evidence="5" id="KW-0408">Iron</keyword>
<feature type="domain" description="Radical SAM core" evidence="8">
    <location>
        <begin position="155"/>
        <end position="243"/>
    </location>
</feature>
<dbReference type="EMBL" id="BARS01048501">
    <property type="protein sequence ID" value="GAG37157.1"/>
    <property type="molecule type" value="Genomic_DNA"/>
</dbReference>
<dbReference type="SFLD" id="SFLDS00029">
    <property type="entry name" value="Radical_SAM"/>
    <property type="match status" value="1"/>
</dbReference>
<evidence type="ECO:0000259" key="7">
    <source>
        <dbReference type="PROSITE" id="PS51449"/>
    </source>
</evidence>
<dbReference type="InterPro" id="IPR023404">
    <property type="entry name" value="rSAM_horseshoe"/>
</dbReference>
<keyword evidence="6" id="KW-0411">Iron-sulfur</keyword>
<evidence type="ECO:0000256" key="6">
    <source>
        <dbReference type="ARBA" id="ARBA00023014"/>
    </source>
</evidence>
<protein>
    <submittedName>
        <fullName evidence="9">Uncharacterized protein</fullName>
    </submittedName>
</protein>
<dbReference type="PROSITE" id="PS01278">
    <property type="entry name" value="MTTASE_RADICAL"/>
    <property type="match status" value="1"/>
</dbReference>
<evidence type="ECO:0000259" key="8">
    <source>
        <dbReference type="PROSITE" id="PS51918"/>
    </source>
</evidence>
<dbReference type="SUPFAM" id="SSF102114">
    <property type="entry name" value="Radical SAM enzymes"/>
    <property type="match status" value="1"/>
</dbReference>
<reference evidence="9" key="1">
    <citation type="journal article" date="2014" name="Front. Microbiol.">
        <title>High frequency of phylogenetically diverse reductive dehalogenase-homologous genes in deep subseafloor sedimentary metagenomes.</title>
        <authorList>
            <person name="Kawai M."/>
            <person name="Futagami T."/>
            <person name="Toyoda A."/>
            <person name="Takaki Y."/>
            <person name="Nishi S."/>
            <person name="Hori S."/>
            <person name="Arai W."/>
            <person name="Tsubouchi T."/>
            <person name="Morono Y."/>
            <person name="Uchiyama I."/>
            <person name="Ito T."/>
            <person name="Fujiyama A."/>
            <person name="Inagaki F."/>
            <person name="Takami H."/>
        </authorList>
    </citation>
    <scope>NUCLEOTIDE SEQUENCE</scope>
    <source>
        <strain evidence="9">Expedition CK06-06</strain>
    </source>
</reference>
<evidence type="ECO:0000256" key="4">
    <source>
        <dbReference type="ARBA" id="ARBA00022723"/>
    </source>
</evidence>
<evidence type="ECO:0000256" key="3">
    <source>
        <dbReference type="ARBA" id="ARBA00022691"/>
    </source>
</evidence>
<dbReference type="InterPro" id="IPR058240">
    <property type="entry name" value="rSAM_sf"/>
</dbReference>
<dbReference type="GO" id="GO:0051539">
    <property type="term" value="F:4 iron, 4 sulfur cluster binding"/>
    <property type="evidence" value="ECO:0007669"/>
    <property type="project" value="UniProtKB-KW"/>
</dbReference>
<accession>X0XP92</accession>
<dbReference type="InterPro" id="IPR013848">
    <property type="entry name" value="Methylthiotransferase_N"/>
</dbReference>
<dbReference type="PANTHER" id="PTHR43020:SF2">
    <property type="entry name" value="MITOCHONDRIAL TRNA METHYLTHIOTRANSFERASE CDK5RAP1"/>
    <property type="match status" value="1"/>
</dbReference>
<keyword evidence="4" id="KW-0479">Metal-binding</keyword>
<dbReference type="GO" id="GO:0035597">
    <property type="term" value="F:tRNA-2-methylthio-N(6)-dimethylallyladenosine(37) synthase activity"/>
    <property type="evidence" value="ECO:0007669"/>
    <property type="project" value="TreeGrafter"/>
</dbReference>
<dbReference type="AlphaFoldDB" id="X0XP92"/>
<evidence type="ECO:0000256" key="2">
    <source>
        <dbReference type="ARBA" id="ARBA00022485"/>
    </source>
</evidence>
<dbReference type="PROSITE" id="PS51449">
    <property type="entry name" value="MTTASE_N"/>
    <property type="match status" value="1"/>
</dbReference>